<dbReference type="InterPro" id="IPR027469">
    <property type="entry name" value="Cation_efflux_TMD_sf"/>
</dbReference>
<feature type="transmembrane region" description="Helical" evidence="8">
    <location>
        <begin position="92"/>
        <end position="110"/>
    </location>
</feature>
<dbReference type="InterPro" id="IPR045316">
    <property type="entry name" value="Msc2-like"/>
</dbReference>
<comment type="similarity">
    <text evidence="2">Belongs to the cation diffusion facilitator (CDF) transporter (TC 2.A.4) family. SLC30A subfamily.</text>
</comment>
<dbReference type="GO" id="GO:0006882">
    <property type="term" value="P:intracellular zinc ion homeostasis"/>
    <property type="evidence" value="ECO:0007669"/>
    <property type="project" value="InterPro"/>
</dbReference>
<feature type="transmembrane region" description="Helical" evidence="8">
    <location>
        <begin position="27"/>
        <end position="44"/>
    </location>
</feature>
<dbReference type="Gene3D" id="1.20.1510.10">
    <property type="entry name" value="Cation efflux protein transmembrane domain"/>
    <property type="match status" value="1"/>
</dbReference>
<evidence type="ECO:0000256" key="3">
    <source>
        <dbReference type="ARBA" id="ARBA00022448"/>
    </source>
</evidence>
<sequence length="463" mass="53299">MKSHDFSVIFLLTFWAWFEARRHGLEIYYSLVFTIVFLIPFIQLKRPKSYYFLFYSSFTLFISSIVLTQLTFSHQVFFCFLHIELIRSFLDKSPVSVLCVIAEFYSICLIDILDHYIIFILMLNFLATIGLYIVFDYNMYIPFNGVSTLLTSILSIFSSQTINIPLFIVFIIFSLPRFPVPFTLNETTTENMKFFFFTFLSFSVNITTFIFGVKYHSPGQQSASLMSISNNVALFLSVLSDIESRGRPNSMFSFGYERAKILCDFSMSILLLFSSYNCISITMIYIVDFDLNTRTSKDLLILTVVSCMVDIFGSLFLRSLDPRHCELLNRAELVPLIIDFTLSLATVISTSLSYFFEINIFDPIVSLATAAMFFVLSVPKFKSCFLILLEASPPEINMKELLEGMKFEARPDARLVKIGEKTGSIFTLNCQVDKEVDRGRLLKRIRRRMRGIAKDTTIEIVAI</sequence>
<comment type="caution">
    <text evidence="10">The sequence shown here is derived from an EMBL/GenBank/DDBJ whole genome shotgun (WGS) entry which is preliminary data.</text>
</comment>
<evidence type="ECO:0000256" key="4">
    <source>
        <dbReference type="ARBA" id="ARBA00022692"/>
    </source>
</evidence>
<feature type="transmembrane region" description="Helical" evidence="8">
    <location>
        <begin position="333"/>
        <end position="354"/>
    </location>
</feature>
<keyword evidence="5 8" id="KW-1133">Transmembrane helix</keyword>
<feature type="domain" description="Cation efflux protein transmembrane" evidence="9">
    <location>
        <begin position="197"/>
        <end position="389"/>
    </location>
</feature>
<dbReference type="GeneID" id="94827191"/>
<protein>
    <recommendedName>
        <fullName evidence="9">Cation efflux protein transmembrane domain-containing protein</fullName>
    </recommendedName>
</protein>
<feature type="transmembrane region" description="Helical" evidence="8">
    <location>
        <begin position="51"/>
        <end position="72"/>
    </location>
</feature>
<keyword evidence="4 8" id="KW-0812">Transmembrane</keyword>
<dbReference type="Proteomes" id="UP000179807">
    <property type="component" value="Unassembled WGS sequence"/>
</dbReference>
<dbReference type="GO" id="GO:0005385">
    <property type="term" value="F:zinc ion transmembrane transporter activity"/>
    <property type="evidence" value="ECO:0007669"/>
    <property type="project" value="InterPro"/>
</dbReference>
<dbReference type="RefSeq" id="XP_068359892.1">
    <property type="nucleotide sequence ID" value="XM_068492487.1"/>
</dbReference>
<evidence type="ECO:0000256" key="5">
    <source>
        <dbReference type="ARBA" id="ARBA00022989"/>
    </source>
</evidence>
<dbReference type="AlphaFoldDB" id="A0A1J4KAM8"/>
<evidence type="ECO:0000256" key="1">
    <source>
        <dbReference type="ARBA" id="ARBA00004141"/>
    </source>
</evidence>
<feature type="transmembrane region" description="Helical" evidence="8">
    <location>
        <begin position="299"/>
        <end position="321"/>
    </location>
</feature>
<keyword evidence="11" id="KW-1185">Reference proteome</keyword>
<dbReference type="Pfam" id="PF01545">
    <property type="entry name" value="Cation_efflux"/>
    <property type="match status" value="1"/>
</dbReference>
<keyword evidence="6" id="KW-0406">Ion transport</keyword>
<accession>A0A1J4KAM8</accession>
<dbReference type="SUPFAM" id="SSF161111">
    <property type="entry name" value="Cation efflux protein transmembrane domain-like"/>
    <property type="match status" value="1"/>
</dbReference>
<evidence type="ECO:0000313" key="11">
    <source>
        <dbReference type="Proteomes" id="UP000179807"/>
    </source>
</evidence>
<reference evidence="10" key="1">
    <citation type="submission" date="2016-10" db="EMBL/GenBank/DDBJ databases">
        <authorList>
            <person name="Benchimol M."/>
            <person name="Almeida L.G."/>
            <person name="Vasconcelos A.T."/>
            <person name="Perreira-Neves A."/>
            <person name="Rosa I.A."/>
            <person name="Tasca T."/>
            <person name="Bogo M.R."/>
            <person name="de Souza W."/>
        </authorList>
    </citation>
    <scope>NUCLEOTIDE SEQUENCE [LARGE SCALE GENOMIC DNA]</scope>
    <source>
        <strain evidence="10">K</strain>
    </source>
</reference>
<feature type="transmembrane region" description="Helical" evidence="8">
    <location>
        <begin position="360"/>
        <end position="378"/>
    </location>
</feature>
<organism evidence="10 11">
    <name type="scientific">Tritrichomonas foetus</name>
    <dbReference type="NCBI Taxonomy" id="1144522"/>
    <lineage>
        <taxon>Eukaryota</taxon>
        <taxon>Metamonada</taxon>
        <taxon>Parabasalia</taxon>
        <taxon>Tritrichomonadida</taxon>
        <taxon>Tritrichomonadidae</taxon>
        <taxon>Tritrichomonas</taxon>
    </lineage>
</organism>
<dbReference type="InterPro" id="IPR058533">
    <property type="entry name" value="Cation_efflux_TM"/>
</dbReference>
<dbReference type="GO" id="GO:0016020">
    <property type="term" value="C:membrane"/>
    <property type="evidence" value="ECO:0007669"/>
    <property type="project" value="UniProtKB-SubCell"/>
</dbReference>
<keyword evidence="3" id="KW-0813">Transport</keyword>
<feature type="transmembrane region" description="Helical" evidence="8">
    <location>
        <begin position="261"/>
        <end position="287"/>
    </location>
</feature>
<evidence type="ECO:0000256" key="6">
    <source>
        <dbReference type="ARBA" id="ARBA00023065"/>
    </source>
</evidence>
<proteinExistence type="inferred from homology"/>
<feature type="transmembrane region" description="Helical" evidence="8">
    <location>
        <begin position="194"/>
        <end position="215"/>
    </location>
</feature>
<dbReference type="PANTHER" id="PTHR45755:SF4">
    <property type="entry name" value="ZINC TRANSPORTER 7"/>
    <property type="match status" value="1"/>
</dbReference>
<evidence type="ECO:0000259" key="9">
    <source>
        <dbReference type="Pfam" id="PF01545"/>
    </source>
</evidence>
<keyword evidence="7 8" id="KW-0472">Membrane</keyword>
<dbReference type="GO" id="GO:0005794">
    <property type="term" value="C:Golgi apparatus"/>
    <property type="evidence" value="ECO:0007669"/>
    <property type="project" value="TreeGrafter"/>
</dbReference>
<evidence type="ECO:0000256" key="7">
    <source>
        <dbReference type="ARBA" id="ARBA00023136"/>
    </source>
</evidence>
<name>A0A1J4KAM8_9EUKA</name>
<evidence type="ECO:0000256" key="2">
    <source>
        <dbReference type="ARBA" id="ARBA00008873"/>
    </source>
</evidence>
<feature type="transmembrane region" description="Helical" evidence="8">
    <location>
        <begin position="147"/>
        <end position="173"/>
    </location>
</feature>
<gene>
    <name evidence="10" type="ORF">TRFO_05432</name>
</gene>
<dbReference type="EMBL" id="MLAK01000716">
    <property type="protein sequence ID" value="OHT06756.1"/>
    <property type="molecule type" value="Genomic_DNA"/>
</dbReference>
<feature type="transmembrane region" description="Helical" evidence="8">
    <location>
        <begin position="117"/>
        <end position="135"/>
    </location>
</feature>
<evidence type="ECO:0000256" key="8">
    <source>
        <dbReference type="SAM" id="Phobius"/>
    </source>
</evidence>
<evidence type="ECO:0000313" key="10">
    <source>
        <dbReference type="EMBL" id="OHT06756.1"/>
    </source>
</evidence>
<dbReference type="PANTHER" id="PTHR45755">
    <property type="match status" value="1"/>
</dbReference>
<comment type="subcellular location">
    <subcellularLocation>
        <location evidence="1">Membrane</location>
        <topology evidence="1">Multi-pass membrane protein</topology>
    </subcellularLocation>
</comment>
<dbReference type="VEuPathDB" id="TrichDB:TRFO_05432"/>